<dbReference type="SMART" id="SM00054">
    <property type="entry name" value="EFh"/>
    <property type="match status" value="2"/>
</dbReference>
<feature type="region of interest" description="Disordered" evidence="4">
    <location>
        <begin position="244"/>
        <end position="488"/>
    </location>
</feature>
<dbReference type="GO" id="GO:0034453">
    <property type="term" value="P:microtubule anchoring"/>
    <property type="evidence" value="ECO:0007669"/>
    <property type="project" value="InterPro"/>
</dbReference>
<dbReference type="OMA" id="DITQDHT"/>
<dbReference type="PANTHER" id="PTHR15431">
    <property type="entry name" value="FGFR1 ONCOGENE PARTNER/LISH DOMAIN-CONTAINING PROTEIN"/>
    <property type="match status" value="1"/>
</dbReference>
<reference evidence="6" key="2">
    <citation type="submission" date="2021-01" db="UniProtKB">
        <authorList>
            <consortium name="EnsemblMetazoa"/>
        </authorList>
    </citation>
    <scope>IDENTIFICATION</scope>
</reference>
<dbReference type="PROSITE" id="PS50222">
    <property type="entry name" value="EF_HAND_2"/>
    <property type="match status" value="2"/>
</dbReference>
<sequence>MSADEDTELRDLIAQTLESTGVLGKIRAELRASVFLTLEEQDAGRKNSPFVNEELKKYLATKEGYHTAAVVKEFLEYFNLDFSLAVFNPETNTSDTYDGRESLASELNIADTEKTREKPLLYEILRRSQDTGDPKGRPRSSSAIEEETVAIPKDLTASQIADAKAKFEKYDLDKSGSIDKNELRNLFVDMFPNFHRNMLERYVQDEFQAGDKDFSSVIDFDEFLAMYRRLFVNCRSVVSHDISDMVPTSPKKLRQHNTNSQGDQKKTEDSLRKLEDDIFSPLGNRGQRSTKSGSHSDDSDAFFDDPLPVGGNAFGSSRNQKQAPPSSPPRSPTKPSSLSSLNNAPPLGGGGGLGALPPLNVGAGAKVSRSPDWGDLDEIDSKIAKMGFDSSQKSESSIKSGGRSEASYEDDFQSSQDSPSQTPRGSNSQRSNTASITEEISEEISGDDSFLASSQDNLDDQTSDHTVSQLSQSGPFDYMEEVRSPTGL</sequence>
<protein>
    <recommendedName>
        <fullName evidence="5">EF-hand domain-containing protein</fullName>
    </recommendedName>
</protein>
<reference evidence="7" key="1">
    <citation type="submission" date="2015-02" db="EMBL/GenBank/DDBJ databases">
        <title>Genome sequencing for Strongylocentrotus purpuratus.</title>
        <authorList>
            <person name="Murali S."/>
            <person name="Liu Y."/>
            <person name="Vee V."/>
            <person name="English A."/>
            <person name="Wang M."/>
            <person name="Skinner E."/>
            <person name="Han Y."/>
            <person name="Muzny D.M."/>
            <person name="Worley K.C."/>
            <person name="Gibbs R.A."/>
        </authorList>
    </citation>
    <scope>NUCLEOTIDE SEQUENCE</scope>
</reference>
<dbReference type="SUPFAM" id="SSF47473">
    <property type="entry name" value="EF-hand"/>
    <property type="match status" value="1"/>
</dbReference>
<dbReference type="Gene3D" id="1.10.238.10">
    <property type="entry name" value="EF-hand"/>
    <property type="match status" value="1"/>
</dbReference>
<dbReference type="OrthoDB" id="2160638at2759"/>
<dbReference type="CDD" id="cd00051">
    <property type="entry name" value="EFh"/>
    <property type="match status" value="1"/>
</dbReference>
<dbReference type="GO" id="GO:0005813">
    <property type="term" value="C:centrosome"/>
    <property type="evidence" value="ECO:0000318"/>
    <property type="project" value="GO_Central"/>
</dbReference>
<dbReference type="GeneID" id="582032"/>
<dbReference type="EnsemblMetazoa" id="XM_011682481">
    <property type="protein sequence ID" value="XP_011680783"/>
    <property type="gene ID" value="LOC582032"/>
</dbReference>
<dbReference type="SMR" id="A0A7M7HJ16"/>
<feature type="compositionally biased region" description="Low complexity" evidence="4">
    <location>
        <begin position="333"/>
        <end position="346"/>
    </location>
</feature>
<feature type="compositionally biased region" description="Polar residues" evidence="4">
    <location>
        <begin position="464"/>
        <end position="474"/>
    </location>
</feature>
<keyword evidence="3" id="KW-0206">Cytoskeleton</keyword>
<evidence type="ECO:0000259" key="5">
    <source>
        <dbReference type="PROSITE" id="PS50222"/>
    </source>
</evidence>
<dbReference type="Proteomes" id="UP000007110">
    <property type="component" value="Unassembled WGS sequence"/>
</dbReference>
<keyword evidence="7" id="KW-1185">Reference proteome</keyword>
<evidence type="ECO:0000256" key="1">
    <source>
        <dbReference type="ARBA" id="ARBA00022490"/>
    </source>
</evidence>
<dbReference type="InParanoid" id="A0A7M7HJ16"/>
<dbReference type="PANTHER" id="PTHR15431:SF9">
    <property type="entry name" value="CENTROSOMAL PROTEIN 43"/>
    <property type="match status" value="1"/>
</dbReference>
<feature type="domain" description="EF-hand" evidence="5">
    <location>
        <begin position="198"/>
        <end position="233"/>
    </location>
</feature>
<keyword evidence="1" id="KW-0963">Cytoplasm</keyword>
<evidence type="ECO:0000256" key="3">
    <source>
        <dbReference type="ARBA" id="ARBA00023212"/>
    </source>
</evidence>
<evidence type="ECO:0000313" key="6">
    <source>
        <dbReference type="EnsemblMetazoa" id="XP_011680783"/>
    </source>
</evidence>
<proteinExistence type="predicted"/>
<name>A0A7M7HJ16_STRPU</name>
<dbReference type="GO" id="GO:0005509">
    <property type="term" value="F:calcium ion binding"/>
    <property type="evidence" value="ECO:0007669"/>
    <property type="project" value="InterPro"/>
</dbReference>
<dbReference type="FunCoup" id="A0A7M7HJ16">
    <property type="interactions" value="1122"/>
</dbReference>
<dbReference type="AlphaFoldDB" id="A0A7M7HJ16"/>
<dbReference type="InterPro" id="IPR011992">
    <property type="entry name" value="EF-hand-dom_pair"/>
</dbReference>
<dbReference type="InterPro" id="IPR018247">
    <property type="entry name" value="EF_Hand_1_Ca_BS"/>
</dbReference>
<feature type="domain" description="EF-hand" evidence="5">
    <location>
        <begin position="158"/>
        <end position="193"/>
    </location>
</feature>
<dbReference type="RefSeq" id="XP_011680783.1">
    <property type="nucleotide sequence ID" value="XM_011682481.2"/>
</dbReference>
<dbReference type="InterPro" id="IPR018993">
    <property type="entry name" value="FOP_dimerisation-dom_N"/>
</dbReference>
<organism evidence="6 7">
    <name type="scientific">Strongylocentrotus purpuratus</name>
    <name type="common">Purple sea urchin</name>
    <dbReference type="NCBI Taxonomy" id="7668"/>
    <lineage>
        <taxon>Eukaryota</taxon>
        <taxon>Metazoa</taxon>
        <taxon>Echinodermata</taxon>
        <taxon>Eleutherozoa</taxon>
        <taxon>Echinozoa</taxon>
        <taxon>Echinoidea</taxon>
        <taxon>Euechinoidea</taxon>
        <taxon>Echinacea</taxon>
        <taxon>Camarodonta</taxon>
        <taxon>Echinidea</taxon>
        <taxon>Strongylocentrotidae</taxon>
        <taxon>Strongylocentrotus</taxon>
    </lineage>
</organism>
<feature type="region of interest" description="Disordered" evidence="4">
    <location>
        <begin position="126"/>
        <end position="146"/>
    </location>
</feature>
<feature type="compositionally biased region" description="Low complexity" evidence="4">
    <location>
        <begin position="355"/>
        <end position="365"/>
    </location>
</feature>
<dbReference type="Pfam" id="PF09398">
    <property type="entry name" value="FOP_dimer"/>
    <property type="match status" value="1"/>
</dbReference>
<evidence type="ECO:0000256" key="4">
    <source>
        <dbReference type="SAM" id="MobiDB-lite"/>
    </source>
</evidence>
<feature type="compositionally biased region" description="Polar residues" evidence="4">
    <location>
        <begin position="422"/>
        <end position="434"/>
    </location>
</feature>
<evidence type="ECO:0000256" key="2">
    <source>
        <dbReference type="ARBA" id="ARBA00022837"/>
    </source>
</evidence>
<feature type="compositionally biased region" description="Basic and acidic residues" evidence="4">
    <location>
        <begin position="126"/>
        <end position="136"/>
    </location>
</feature>
<accession>A0A7M7HJ16</accession>
<dbReference type="Pfam" id="PF13499">
    <property type="entry name" value="EF-hand_7"/>
    <property type="match status" value="1"/>
</dbReference>
<dbReference type="Gene3D" id="1.20.960.40">
    <property type="match status" value="1"/>
</dbReference>
<dbReference type="PROSITE" id="PS00018">
    <property type="entry name" value="EF_HAND_1"/>
    <property type="match status" value="1"/>
</dbReference>
<feature type="compositionally biased region" description="Polar residues" evidence="4">
    <location>
        <begin position="314"/>
        <end position="323"/>
    </location>
</feature>
<feature type="compositionally biased region" description="Basic and acidic residues" evidence="4">
    <location>
        <begin position="263"/>
        <end position="276"/>
    </location>
</feature>
<feature type="compositionally biased region" description="Low complexity" evidence="4">
    <location>
        <begin position="390"/>
        <end position="400"/>
    </location>
</feature>
<evidence type="ECO:0000313" key="7">
    <source>
        <dbReference type="Proteomes" id="UP000007110"/>
    </source>
</evidence>
<keyword evidence="2" id="KW-0106">Calcium</keyword>
<dbReference type="InterPro" id="IPR002048">
    <property type="entry name" value="EF_hand_dom"/>
</dbReference>